<gene>
    <name evidence="1" type="ORF">BV22DRAFT_1018699</name>
</gene>
<dbReference type="Proteomes" id="UP000790709">
    <property type="component" value="Unassembled WGS sequence"/>
</dbReference>
<protein>
    <submittedName>
        <fullName evidence="1">Uncharacterized protein</fullName>
    </submittedName>
</protein>
<proteinExistence type="predicted"/>
<sequence length="543" mass="59254">MDMQFDESWCPVCDKQIMPKRFLVPIPPPPPQQSTSPAAPPSSPSTSPPKNQQSDNTSTRTTTRSKTGTIRAKGGGLVQGTGRVKPNGAIKRNDSSNAVKTRVSPPQQPQPIAKPAATVKHRTVIDQGPIPLYCSDECRMADINRFDGAFPINYNPDRASPPLPPVPHNSFSCPSMESEDESSTSSSSSLESQFSSSSESITVSPSMATLAAMYNFSLPPPAPVCPIVDTKSGSSEREYRNDYQSGVIMAARRIEEMLSPKAAPKRSSYHTATPQPRKPIPGWTDGSDAWRTAVYSFSAPSDNAGVAPTTQKSFAASSHRGVPSTLNDLSKSNSSCSLPVQQNASRALPRSSQSYTDDLYAKYTLSFSRRSESRSTLFPPSSSVSTQSLPPLSPTSTTSSRCRREVSLLKPGAEGRLLVPDVKLRRPHGGSTMSLSSSSVCSPLSRYPSEISEDSMWSEQRDSTSESLSVPPRPAVTARSWSYDNMKTYPVMPMASPPKREKRMEKRIVDGKEKEVEVEVEIVQPLKRLFLFNGKETSPERRW</sequence>
<organism evidence="1 2">
    <name type="scientific">Leucogyrophana mollusca</name>
    <dbReference type="NCBI Taxonomy" id="85980"/>
    <lineage>
        <taxon>Eukaryota</taxon>
        <taxon>Fungi</taxon>
        <taxon>Dikarya</taxon>
        <taxon>Basidiomycota</taxon>
        <taxon>Agaricomycotina</taxon>
        <taxon>Agaricomycetes</taxon>
        <taxon>Agaricomycetidae</taxon>
        <taxon>Boletales</taxon>
        <taxon>Boletales incertae sedis</taxon>
        <taxon>Leucogyrophana</taxon>
    </lineage>
</organism>
<comment type="caution">
    <text evidence="1">The sequence shown here is derived from an EMBL/GenBank/DDBJ whole genome shotgun (WGS) entry which is preliminary data.</text>
</comment>
<reference evidence="1" key="1">
    <citation type="journal article" date="2021" name="New Phytol.">
        <title>Evolutionary innovations through gain and loss of genes in the ectomycorrhizal Boletales.</title>
        <authorList>
            <person name="Wu G."/>
            <person name="Miyauchi S."/>
            <person name="Morin E."/>
            <person name="Kuo A."/>
            <person name="Drula E."/>
            <person name="Varga T."/>
            <person name="Kohler A."/>
            <person name="Feng B."/>
            <person name="Cao Y."/>
            <person name="Lipzen A."/>
            <person name="Daum C."/>
            <person name="Hundley H."/>
            <person name="Pangilinan J."/>
            <person name="Johnson J."/>
            <person name="Barry K."/>
            <person name="LaButti K."/>
            <person name="Ng V."/>
            <person name="Ahrendt S."/>
            <person name="Min B."/>
            <person name="Choi I.G."/>
            <person name="Park H."/>
            <person name="Plett J.M."/>
            <person name="Magnuson J."/>
            <person name="Spatafora J.W."/>
            <person name="Nagy L.G."/>
            <person name="Henrissat B."/>
            <person name="Grigoriev I.V."/>
            <person name="Yang Z.L."/>
            <person name="Xu J."/>
            <person name="Martin F.M."/>
        </authorList>
    </citation>
    <scope>NUCLEOTIDE SEQUENCE</scope>
    <source>
        <strain evidence="1">KUC20120723A-06</strain>
    </source>
</reference>
<dbReference type="EMBL" id="MU266512">
    <property type="protein sequence ID" value="KAH7921766.1"/>
    <property type="molecule type" value="Genomic_DNA"/>
</dbReference>
<keyword evidence="2" id="KW-1185">Reference proteome</keyword>
<name>A0ACB8B982_9AGAM</name>
<evidence type="ECO:0000313" key="2">
    <source>
        <dbReference type="Proteomes" id="UP000790709"/>
    </source>
</evidence>
<evidence type="ECO:0000313" key="1">
    <source>
        <dbReference type="EMBL" id="KAH7921766.1"/>
    </source>
</evidence>
<accession>A0ACB8B982</accession>